<dbReference type="PANTHER" id="PTHR10949:SF0">
    <property type="entry name" value="LIPOYL SYNTHASE, MITOCHONDRIAL"/>
    <property type="match status" value="1"/>
</dbReference>
<accession>E6PGL0</accession>
<dbReference type="PANTHER" id="PTHR10949">
    <property type="entry name" value="LIPOYL SYNTHASE"/>
    <property type="match status" value="1"/>
</dbReference>
<dbReference type="GO" id="GO:0005739">
    <property type="term" value="C:mitochondrion"/>
    <property type="evidence" value="ECO:0007669"/>
    <property type="project" value="UniProtKB-SubCell"/>
</dbReference>
<evidence type="ECO:0000256" key="9">
    <source>
        <dbReference type="ARBA" id="ARBA00023004"/>
    </source>
</evidence>
<keyword evidence="9" id="KW-0408">Iron</keyword>
<dbReference type="CDD" id="cd01335">
    <property type="entry name" value="Radical_SAM"/>
    <property type="match status" value="1"/>
</dbReference>
<reference evidence="13" key="1">
    <citation type="submission" date="2009-10" db="EMBL/GenBank/DDBJ databases">
        <title>Diversity of trophic interactions inside an arsenic-rich microbial ecosystem.</title>
        <authorList>
            <person name="Bertin P.N."/>
            <person name="Heinrich-Salmeron A."/>
            <person name="Pelletier E."/>
            <person name="Goulhen-Chollet F."/>
            <person name="Arsene-Ploetze F."/>
            <person name="Gallien S."/>
            <person name="Calteau A."/>
            <person name="Vallenet D."/>
            <person name="Casiot C."/>
            <person name="Chane-Woon-Ming B."/>
            <person name="Giloteaux L."/>
            <person name="Barakat M."/>
            <person name="Bonnefoy V."/>
            <person name="Bruneel O."/>
            <person name="Chandler M."/>
            <person name="Cleiss J."/>
            <person name="Duran R."/>
            <person name="Elbaz-Poulichet F."/>
            <person name="Fonknechten N."/>
            <person name="Lauga B."/>
            <person name="Mornico D."/>
            <person name="Ortet P."/>
            <person name="Schaeffer C."/>
            <person name="Siguier P."/>
            <person name="Alexander Thil Smith A."/>
            <person name="Van Dorsselaer A."/>
            <person name="Weissenbach J."/>
            <person name="Medigue C."/>
            <person name="Le Paslier D."/>
        </authorList>
    </citation>
    <scope>NUCLEOTIDE SEQUENCE</scope>
</reference>
<keyword evidence="5" id="KW-0963">Cytoplasm</keyword>
<evidence type="ECO:0000256" key="8">
    <source>
        <dbReference type="ARBA" id="ARBA00022723"/>
    </source>
</evidence>
<keyword evidence="8" id="KW-0479">Metal-binding</keyword>
<dbReference type="EMBL" id="CABL01000013">
    <property type="protein sequence ID" value="CBH75598.1"/>
    <property type="molecule type" value="Genomic_DNA"/>
</dbReference>
<dbReference type="GO" id="GO:0051539">
    <property type="term" value="F:4 iron, 4 sulfur cluster binding"/>
    <property type="evidence" value="ECO:0007669"/>
    <property type="project" value="UniProtKB-KW"/>
</dbReference>
<evidence type="ECO:0000256" key="2">
    <source>
        <dbReference type="ARBA" id="ARBA00004173"/>
    </source>
</evidence>
<organism evidence="13">
    <name type="scientific">mine drainage metagenome</name>
    <dbReference type="NCBI Taxonomy" id="410659"/>
    <lineage>
        <taxon>unclassified sequences</taxon>
        <taxon>metagenomes</taxon>
        <taxon>ecological metagenomes</taxon>
    </lineage>
</organism>
<evidence type="ECO:0000256" key="10">
    <source>
        <dbReference type="ARBA" id="ARBA00023014"/>
    </source>
</evidence>
<evidence type="ECO:0000256" key="4">
    <source>
        <dbReference type="ARBA" id="ARBA00022485"/>
    </source>
</evidence>
<dbReference type="Pfam" id="PF16881">
    <property type="entry name" value="LIAS_N"/>
    <property type="match status" value="1"/>
</dbReference>
<dbReference type="Pfam" id="PF04055">
    <property type="entry name" value="Radical_SAM"/>
    <property type="match status" value="1"/>
</dbReference>
<dbReference type="SFLD" id="SFLDS00029">
    <property type="entry name" value="Radical_SAM"/>
    <property type="match status" value="1"/>
</dbReference>
<evidence type="ECO:0000313" key="13">
    <source>
        <dbReference type="EMBL" id="CBH75598.1"/>
    </source>
</evidence>
<dbReference type="GO" id="GO:0016992">
    <property type="term" value="F:lipoate synthase activity"/>
    <property type="evidence" value="ECO:0007669"/>
    <property type="project" value="UniProtKB-EC"/>
</dbReference>
<sequence>MGIEIDLTGTPPEAVRYARKPDWLRVSLPHGEDYERVKAKVSGLTLNTVCKEAACPNLAECWGAGTATIMILGDTCTRGCRFCNVKTGNPRGIVDWLEPTRVADAVRDLGWKYLVLTAVDRDDLADGGALIFANTVRAIHERVPGSRVEILSGDYRGDLTALEIVLDSRPDVFAHNLETVRRLTPHVRDKRAKYEQSLAILRHAKDRSHGRYTKTSLMLGLGESVEEVEKAMEDARTAGVDIFTMGQYLQPSKKHLPVLEFITPQRFAELGALARSKGFHQVVSSPLSRSSYHAEQAFSA</sequence>
<keyword evidence="7" id="KW-0949">S-adenosyl-L-methionine</keyword>
<dbReference type="InterPro" id="IPR003698">
    <property type="entry name" value="Lipoyl_synth"/>
</dbReference>
<comment type="subcellular location">
    <subcellularLocation>
        <location evidence="2">Mitochondrion</location>
    </subcellularLocation>
</comment>
<comment type="caution">
    <text evidence="13">The sequence shown here is derived from an EMBL/GenBank/DDBJ whole genome shotgun (WGS) entry which is preliminary data.</text>
</comment>
<dbReference type="InterPro" id="IPR006638">
    <property type="entry name" value="Elp3/MiaA/NifB-like_rSAM"/>
</dbReference>
<dbReference type="AlphaFoldDB" id="E6PGL0"/>
<dbReference type="SFLD" id="SFLDF00271">
    <property type="entry name" value="lipoyl_synthase"/>
    <property type="match status" value="1"/>
</dbReference>
<dbReference type="GO" id="GO:0046872">
    <property type="term" value="F:metal ion binding"/>
    <property type="evidence" value="ECO:0007669"/>
    <property type="project" value="UniProtKB-KW"/>
</dbReference>
<dbReference type="EC" id="2.8.1.8" evidence="3"/>
<proteinExistence type="inferred from homology"/>
<name>E6PGL0_9ZZZZ</name>
<evidence type="ECO:0000256" key="5">
    <source>
        <dbReference type="ARBA" id="ARBA00022490"/>
    </source>
</evidence>
<evidence type="ECO:0000256" key="11">
    <source>
        <dbReference type="ARBA" id="ARBA00047326"/>
    </source>
</evidence>
<dbReference type="FunFam" id="3.20.20.70:FF:000040">
    <property type="entry name" value="Lipoyl synthase"/>
    <property type="match status" value="1"/>
</dbReference>
<evidence type="ECO:0000256" key="7">
    <source>
        <dbReference type="ARBA" id="ARBA00022691"/>
    </source>
</evidence>
<protein>
    <recommendedName>
        <fullName evidence="3">lipoyl synthase</fullName>
        <ecNumber evidence="3">2.8.1.8</ecNumber>
    </recommendedName>
</protein>
<dbReference type="NCBIfam" id="NF009544">
    <property type="entry name" value="PRK12928.1"/>
    <property type="match status" value="1"/>
</dbReference>
<comment type="catalytic activity">
    <reaction evidence="11">
        <text>[[Fe-S] cluster scaffold protein carrying a second [4Fe-4S](2+) cluster] + N(6)-octanoyl-L-lysyl-[protein] + 2 oxidized [2Fe-2S]-[ferredoxin] + 2 S-adenosyl-L-methionine + 4 H(+) = [[Fe-S] cluster scaffold protein] + N(6)-[(R)-dihydrolipoyl]-L-lysyl-[protein] + 4 Fe(3+) + 2 hydrogen sulfide + 2 5'-deoxyadenosine + 2 L-methionine + 2 reduced [2Fe-2S]-[ferredoxin]</text>
        <dbReference type="Rhea" id="RHEA:16585"/>
        <dbReference type="Rhea" id="RHEA-COMP:9928"/>
        <dbReference type="Rhea" id="RHEA-COMP:10000"/>
        <dbReference type="Rhea" id="RHEA-COMP:10001"/>
        <dbReference type="Rhea" id="RHEA-COMP:10475"/>
        <dbReference type="Rhea" id="RHEA-COMP:14568"/>
        <dbReference type="Rhea" id="RHEA-COMP:14569"/>
        <dbReference type="ChEBI" id="CHEBI:15378"/>
        <dbReference type="ChEBI" id="CHEBI:17319"/>
        <dbReference type="ChEBI" id="CHEBI:29034"/>
        <dbReference type="ChEBI" id="CHEBI:29919"/>
        <dbReference type="ChEBI" id="CHEBI:33722"/>
        <dbReference type="ChEBI" id="CHEBI:33737"/>
        <dbReference type="ChEBI" id="CHEBI:33738"/>
        <dbReference type="ChEBI" id="CHEBI:57844"/>
        <dbReference type="ChEBI" id="CHEBI:59789"/>
        <dbReference type="ChEBI" id="CHEBI:78809"/>
        <dbReference type="ChEBI" id="CHEBI:83100"/>
        <dbReference type="EC" id="2.8.1.8"/>
    </reaction>
</comment>
<feature type="domain" description="Radical SAM core" evidence="12">
    <location>
        <begin position="62"/>
        <end position="280"/>
    </location>
</feature>
<dbReference type="SUPFAM" id="SSF102114">
    <property type="entry name" value="Radical SAM enzymes"/>
    <property type="match status" value="1"/>
</dbReference>
<dbReference type="InterPro" id="IPR058240">
    <property type="entry name" value="rSAM_sf"/>
</dbReference>
<dbReference type="SFLD" id="SFLDG01058">
    <property type="entry name" value="lipoyl_synthase_like"/>
    <property type="match status" value="1"/>
</dbReference>
<evidence type="ECO:0000256" key="6">
    <source>
        <dbReference type="ARBA" id="ARBA00022679"/>
    </source>
</evidence>
<evidence type="ECO:0000259" key="12">
    <source>
        <dbReference type="PROSITE" id="PS51918"/>
    </source>
</evidence>
<keyword evidence="4" id="KW-0004">4Fe-4S</keyword>
<dbReference type="InterPro" id="IPR031691">
    <property type="entry name" value="LIAS_N"/>
</dbReference>
<dbReference type="Gene3D" id="3.20.20.70">
    <property type="entry name" value="Aldolase class I"/>
    <property type="match status" value="1"/>
</dbReference>
<dbReference type="PIRSF" id="PIRSF005963">
    <property type="entry name" value="Lipoyl_synth"/>
    <property type="match status" value="1"/>
</dbReference>
<evidence type="ECO:0000256" key="1">
    <source>
        <dbReference type="ARBA" id="ARBA00001966"/>
    </source>
</evidence>
<evidence type="ECO:0000256" key="3">
    <source>
        <dbReference type="ARBA" id="ARBA00012237"/>
    </source>
</evidence>
<dbReference type="NCBIfam" id="NF004019">
    <property type="entry name" value="PRK05481.1"/>
    <property type="match status" value="1"/>
</dbReference>
<dbReference type="NCBIfam" id="TIGR00510">
    <property type="entry name" value="lipA"/>
    <property type="match status" value="1"/>
</dbReference>
<keyword evidence="10" id="KW-0411">Iron-sulfur</keyword>
<dbReference type="PROSITE" id="PS51918">
    <property type="entry name" value="RADICAL_SAM"/>
    <property type="match status" value="1"/>
</dbReference>
<dbReference type="SMART" id="SM00729">
    <property type="entry name" value="Elp3"/>
    <property type="match status" value="1"/>
</dbReference>
<gene>
    <name evidence="13" type="primary">yutB</name>
    <name evidence="13" type="ORF">CARN1_1276</name>
</gene>
<comment type="cofactor">
    <cofactor evidence="1">
        <name>[4Fe-4S] cluster</name>
        <dbReference type="ChEBI" id="CHEBI:49883"/>
    </cofactor>
</comment>
<dbReference type="InterPro" id="IPR013785">
    <property type="entry name" value="Aldolase_TIM"/>
</dbReference>
<keyword evidence="6 13" id="KW-0808">Transferase</keyword>
<dbReference type="HAMAP" id="MF_00206">
    <property type="entry name" value="Lipoyl_synth"/>
    <property type="match status" value="1"/>
</dbReference>
<dbReference type="InterPro" id="IPR007197">
    <property type="entry name" value="rSAM"/>
</dbReference>